<dbReference type="InterPro" id="IPR000866">
    <property type="entry name" value="AhpC/TSA"/>
</dbReference>
<dbReference type="Gene3D" id="3.40.30.10">
    <property type="entry name" value="Glutaredoxin"/>
    <property type="match status" value="1"/>
</dbReference>
<evidence type="ECO:0000256" key="7">
    <source>
        <dbReference type="ARBA" id="ARBA00023284"/>
    </source>
</evidence>
<evidence type="ECO:0000313" key="13">
    <source>
        <dbReference type="EMBL" id="GGQ21740.1"/>
    </source>
</evidence>
<evidence type="ECO:0000256" key="5">
    <source>
        <dbReference type="ARBA" id="ARBA00023002"/>
    </source>
</evidence>
<feature type="domain" description="Thioredoxin" evidence="12">
    <location>
        <begin position="43"/>
        <end position="214"/>
    </location>
</feature>
<dbReference type="PANTHER" id="PTHR42801">
    <property type="entry name" value="THIOREDOXIN-DEPENDENT PEROXIDE REDUCTASE"/>
    <property type="match status" value="1"/>
</dbReference>
<keyword evidence="6" id="KW-1015">Disulfide bond</keyword>
<evidence type="ECO:0000256" key="2">
    <source>
        <dbReference type="ARBA" id="ARBA00013017"/>
    </source>
</evidence>
<reference evidence="14" key="1">
    <citation type="journal article" date="2019" name="Int. J. Syst. Evol. Microbiol.">
        <title>The Global Catalogue of Microorganisms (GCM) 10K type strain sequencing project: providing services to taxonomists for standard genome sequencing and annotation.</title>
        <authorList>
            <consortium name="The Broad Institute Genomics Platform"/>
            <consortium name="The Broad Institute Genome Sequencing Center for Infectious Disease"/>
            <person name="Wu L."/>
            <person name="Ma J."/>
        </authorList>
    </citation>
    <scope>NUCLEOTIDE SEQUENCE [LARGE SCALE GENOMIC DNA]</scope>
    <source>
        <strain evidence="14">JCM 32306</strain>
    </source>
</reference>
<keyword evidence="5" id="KW-0560">Oxidoreductase</keyword>
<comment type="function">
    <text evidence="1">Thiol-specific peroxidase that catalyzes the reduction of hydrogen peroxide and organic hydroperoxides to water and alcohols, respectively. Plays a role in cell protection against oxidative stress by detoxifying peroxides and as sensor of hydrogen peroxide-mediated signaling events.</text>
</comment>
<dbReference type="EMBL" id="BMQX01000015">
    <property type="protein sequence ID" value="GGQ21740.1"/>
    <property type="molecule type" value="Genomic_DNA"/>
</dbReference>
<dbReference type="Pfam" id="PF00578">
    <property type="entry name" value="AhpC-TSA"/>
    <property type="match status" value="1"/>
</dbReference>
<evidence type="ECO:0000256" key="3">
    <source>
        <dbReference type="ARBA" id="ARBA00022559"/>
    </source>
</evidence>
<dbReference type="InterPro" id="IPR013766">
    <property type="entry name" value="Thioredoxin_domain"/>
</dbReference>
<gene>
    <name evidence="13" type="ORF">GCM10009411_22290</name>
</gene>
<dbReference type="EC" id="1.11.1.24" evidence="2"/>
<keyword evidence="14" id="KW-1185">Reference proteome</keyword>
<dbReference type="InterPro" id="IPR050924">
    <property type="entry name" value="Peroxiredoxin_BCP/PrxQ"/>
</dbReference>
<comment type="catalytic activity">
    <reaction evidence="11">
        <text>a hydroperoxide + [thioredoxin]-dithiol = an alcohol + [thioredoxin]-disulfide + H2O</text>
        <dbReference type="Rhea" id="RHEA:62620"/>
        <dbReference type="Rhea" id="RHEA-COMP:10698"/>
        <dbReference type="Rhea" id="RHEA-COMP:10700"/>
        <dbReference type="ChEBI" id="CHEBI:15377"/>
        <dbReference type="ChEBI" id="CHEBI:29950"/>
        <dbReference type="ChEBI" id="CHEBI:30879"/>
        <dbReference type="ChEBI" id="CHEBI:35924"/>
        <dbReference type="ChEBI" id="CHEBI:50058"/>
        <dbReference type="EC" id="1.11.1.24"/>
    </reaction>
</comment>
<sequence>MSLSAQLDQQRATSAANIPPELMAIMSDATQQLRLSGLVEQAPKIGDTFMHFELPNQLGQTRNLGDLLANGPVVVTFYRGGWCPYCNLALRAYQQHLDTFAQFGATFVAITPELPDISLTTTEKNELNFEVLSDINADYARALGVVFSLPGEIRTLYAKFGVEVEKHNGTGQFDFPLAATFVVSKDGIIANAFVNADYTYRMDPQDIIATLKTL</sequence>
<accession>A0ABQ2RA91</accession>
<organism evidence="13 14">
    <name type="scientific">Shewanella litoralis</name>
    <dbReference type="NCBI Taxonomy" id="2282700"/>
    <lineage>
        <taxon>Bacteria</taxon>
        <taxon>Pseudomonadati</taxon>
        <taxon>Pseudomonadota</taxon>
        <taxon>Gammaproteobacteria</taxon>
        <taxon>Alteromonadales</taxon>
        <taxon>Shewanellaceae</taxon>
        <taxon>Shewanella</taxon>
    </lineage>
</organism>
<dbReference type="Proteomes" id="UP000619118">
    <property type="component" value="Unassembled WGS sequence"/>
</dbReference>
<protein>
    <recommendedName>
        <fullName evidence="2">thioredoxin-dependent peroxiredoxin</fullName>
        <ecNumber evidence="2">1.11.1.24</ecNumber>
    </recommendedName>
    <alternativeName>
        <fullName evidence="8">Thioredoxin peroxidase</fullName>
    </alternativeName>
    <alternativeName>
        <fullName evidence="10">Thioredoxin-dependent peroxiredoxin Bcp</fullName>
    </alternativeName>
</protein>
<evidence type="ECO:0000313" key="14">
    <source>
        <dbReference type="Proteomes" id="UP000619118"/>
    </source>
</evidence>
<dbReference type="InterPro" id="IPR036249">
    <property type="entry name" value="Thioredoxin-like_sf"/>
</dbReference>
<evidence type="ECO:0000256" key="11">
    <source>
        <dbReference type="ARBA" id="ARBA00049091"/>
    </source>
</evidence>
<name>A0ABQ2RA91_9GAMM</name>
<keyword evidence="7" id="KW-0676">Redox-active center</keyword>
<dbReference type="SUPFAM" id="SSF52833">
    <property type="entry name" value="Thioredoxin-like"/>
    <property type="match status" value="1"/>
</dbReference>
<evidence type="ECO:0000256" key="4">
    <source>
        <dbReference type="ARBA" id="ARBA00022862"/>
    </source>
</evidence>
<proteinExistence type="inferred from homology"/>
<keyword evidence="3" id="KW-0575">Peroxidase</keyword>
<dbReference type="PANTHER" id="PTHR42801:SF7">
    <property type="entry name" value="SLL1159 PROTEIN"/>
    <property type="match status" value="1"/>
</dbReference>
<dbReference type="RefSeq" id="WP_160053980.1">
    <property type="nucleotide sequence ID" value="NZ_BMQX01000015.1"/>
</dbReference>
<evidence type="ECO:0000256" key="10">
    <source>
        <dbReference type="ARBA" id="ARBA00042639"/>
    </source>
</evidence>
<evidence type="ECO:0000256" key="6">
    <source>
        <dbReference type="ARBA" id="ARBA00023157"/>
    </source>
</evidence>
<dbReference type="CDD" id="cd02970">
    <property type="entry name" value="PRX_like2"/>
    <property type="match status" value="1"/>
</dbReference>
<evidence type="ECO:0000256" key="1">
    <source>
        <dbReference type="ARBA" id="ARBA00003330"/>
    </source>
</evidence>
<evidence type="ECO:0000256" key="8">
    <source>
        <dbReference type="ARBA" id="ARBA00032824"/>
    </source>
</evidence>
<evidence type="ECO:0000259" key="12">
    <source>
        <dbReference type="PROSITE" id="PS51352"/>
    </source>
</evidence>
<keyword evidence="4" id="KW-0049">Antioxidant</keyword>
<evidence type="ECO:0000256" key="9">
    <source>
        <dbReference type="ARBA" id="ARBA00038489"/>
    </source>
</evidence>
<comment type="caution">
    <text evidence="13">The sequence shown here is derived from an EMBL/GenBank/DDBJ whole genome shotgun (WGS) entry which is preliminary data.</text>
</comment>
<comment type="similarity">
    <text evidence="9">Belongs to the peroxiredoxin family. BCP/PrxQ subfamily.</text>
</comment>
<dbReference type="PROSITE" id="PS51352">
    <property type="entry name" value="THIOREDOXIN_2"/>
    <property type="match status" value="1"/>
</dbReference>